<protein>
    <recommendedName>
        <fullName evidence="5">Prefoldin subunit 4</fullName>
    </recommendedName>
</protein>
<proteinExistence type="inferred from homology"/>
<comment type="similarity">
    <text evidence="1 5">Belongs to the prefoldin subunit beta family.</text>
</comment>
<dbReference type="GO" id="GO:0016272">
    <property type="term" value="C:prefoldin complex"/>
    <property type="evidence" value="ECO:0007669"/>
    <property type="project" value="UniProtKB-UniRule"/>
</dbReference>
<evidence type="ECO:0000256" key="2">
    <source>
        <dbReference type="ARBA" id="ARBA00011695"/>
    </source>
</evidence>
<dbReference type="OrthoDB" id="10250441at2759"/>
<evidence type="ECO:0000256" key="4">
    <source>
        <dbReference type="ARBA" id="ARBA00024667"/>
    </source>
</evidence>
<dbReference type="GO" id="GO:0005737">
    <property type="term" value="C:cytoplasm"/>
    <property type="evidence" value="ECO:0007669"/>
    <property type="project" value="TreeGrafter"/>
</dbReference>
<evidence type="ECO:0000256" key="5">
    <source>
        <dbReference type="PIRNR" id="PIRNR016477"/>
    </source>
</evidence>
<evidence type="ECO:0000313" key="8">
    <source>
        <dbReference type="Proteomes" id="UP000786811"/>
    </source>
</evidence>
<evidence type="ECO:0000256" key="1">
    <source>
        <dbReference type="ARBA" id="ARBA00008045"/>
    </source>
</evidence>
<comment type="subunit">
    <text evidence="2 5">Heterohexamer of two PFD-alpha type and four PFD-beta type subunits.</text>
</comment>
<dbReference type="PANTHER" id="PTHR21100">
    <property type="entry name" value="PREFOLDIN SUBUNIT 4"/>
    <property type="match status" value="1"/>
</dbReference>
<evidence type="ECO:0000313" key="7">
    <source>
        <dbReference type="EMBL" id="CAG5087732.1"/>
    </source>
</evidence>
<organism evidence="7 8">
    <name type="scientific">Cotesia congregata</name>
    <name type="common">Parasitoid wasp</name>
    <name type="synonym">Apanteles congregatus</name>
    <dbReference type="NCBI Taxonomy" id="51543"/>
    <lineage>
        <taxon>Eukaryota</taxon>
        <taxon>Metazoa</taxon>
        <taxon>Ecdysozoa</taxon>
        <taxon>Arthropoda</taxon>
        <taxon>Hexapoda</taxon>
        <taxon>Insecta</taxon>
        <taxon>Pterygota</taxon>
        <taxon>Neoptera</taxon>
        <taxon>Endopterygota</taxon>
        <taxon>Hymenoptera</taxon>
        <taxon>Apocrita</taxon>
        <taxon>Ichneumonoidea</taxon>
        <taxon>Braconidae</taxon>
        <taxon>Microgastrinae</taxon>
        <taxon>Cotesia</taxon>
    </lineage>
</organism>
<sequence>MAGGKNSQGAFQPDSDVHISYEDQQKINKFAKQNAQMDDLKEELKLKQNDLKNLQDASDELALMDDDAKIPYRIGDLFVSQDVEKTQACLEEAKEKKLAEIKLLETKCADLKSVMTDLKAQLYAKFGSHINLEAEED</sequence>
<name>A0A8J2HC59_COTCN</name>
<dbReference type="AlphaFoldDB" id="A0A8J2HC59"/>
<feature type="coiled-coil region" evidence="6">
    <location>
        <begin position="27"/>
        <end position="121"/>
    </location>
</feature>
<gene>
    <name evidence="7" type="ORF">HICCMSTLAB_LOCUS4593</name>
</gene>
<dbReference type="CDD" id="cd23165">
    <property type="entry name" value="Prefoldin_4"/>
    <property type="match status" value="1"/>
</dbReference>
<keyword evidence="6" id="KW-0175">Coiled coil</keyword>
<dbReference type="Proteomes" id="UP000786811">
    <property type="component" value="Unassembled WGS sequence"/>
</dbReference>
<dbReference type="GO" id="GO:0006457">
    <property type="term" value="P:protein folding"/>
    <property type="evidence" value="ECO:0007669"/>
    <property type="project" value="UniProtKB-UniRule"/>
</dbReference>
<comment type="caution">
    <text evidence="7">The sequence shown here is derived from an EMBL/GenBank/DDBJ whole genome shotgun (WGS) entry which is preliminary data.</text>
</comment>
<keyword evidence="3 5" id="KW-0143">Chaperone</keyword>
<dbReference type="GO" id="GO:0051082">
    <property type="term" value="F:unfolded protein binding"/>
    <property type="evidence" value="ECO:0007669"/>
    <property type="project" value="InterPro"/>
</dbReference>
<dbReference type="PIRSF" id="PIRSF016477">
    <property type="entry name" value="Prefoldin_subunit_4"/>
    <property type="match status" value="1"/>
</dbReference>
<keyword evidence="8" id="KW-1185">Reference proteome</keyword>
<evidence type="ECO:0000256" key="6">
    <source>
        <dbReference type="SAM" id="Coils"/>
    </source>
</evidence>
<dbReference type="InterPro" id="IPR009053">
    <property type="entry name" value="Prefoldin"/>
</dbReference>
<dbReference type="InterPro" id="IPR016661">
    <property type="entry name" value="PFDN4"/>
</dbReference>
<dbReference type="EMBL" id="CAJNRD030001119">
    <property type="protein sequence ID" value="CAG5087732.1"/>
    <property type="molecule type" value="Genomic_DNA"/>
</dbReference>
<accession>A0A8J2HC59</accession>
<dbReference type="PANTHER" id="PTHR21100:SF9">
    <property type="entry name" value="PREFOLDIN SUBUNIT 4"/>
    <property type="match status" value="1"/>
</dbReference>
<reference evidence="7" key="1">
    <citation type="submission" date="2021-04" db="EMBL/GenBank/DDBJ databases">
        <authorList>
            <person name="Chebbi M.A.C M."/>
        </authorList>
    </citation>
    <scope>NUCLEOTIDE SEQUENCE</scope>
</reference>
<dbReference type="SUPFAM" id="SSF46579">
    <property type="entry name" value="Prefoldin"/>
    <property type="match status" value="1"/>
</dbReference>
<evidence type="ECO:0000256" key="3">
    <source>
        <dbReference type="ARBA" id="ARBA00023186"/>
    </source>
</evidence>
<dbReference type="FunFam" id="1.10.287.370:FF:000005">
    <property type="entry name" value="Prefoldin subunit 4"/>
    <property type="match status" value="1"/>
</dbReference>
<comment type="function">
    <text evidence="4 5">Binds specifically to cytosolic chaperonin (c-CPN) and transfers target proteins to it. Binds to nascent polypeptide chain and promotes folding in an environment in which there are many competing pathways for nonnative proteins.</text>
</comment>
<dbReference type="Pfam" id="PF01920">
    <property type="entry name" value="Prefoldin_2"/>
    <property type="match status" value="1"/>
</dbReference>
<dbReference type="InterPro" id="IPR002777">
    <property type="entry name" value="PFD_beta-like"/>
</dbReference>
<dbReference type="Gene3D" id="1.10.287.370">
    <property type="match status" value="1"/>
</dbReference>